<evidence type="ECO:0000256" key="1">
    <source>
        <dbReference type="SAM" id="MobiDB-lite"/>
    </source>
</evidence>
<evidence type="ECO:0000259" key="2">
    <source>
        <dbReference type="Pfam" id="PF08719"/>
    </source>
</evidence>
<name>A0A914GYL6_GLORO</name>
<evidence type="ECO:0000313" key="4">
    <source>
        <dbReference type="WBParaSite" id="Gr19_v10_g12534.t1"/>
    </source>
</evidence>
<dbReference type="InterPro" id="IPR037238">
    <property type="entry name" value="YbiA-like_sf"/>
</dbReference>
<dbReference type="Proteomes" id="UP000887572">
    <property type="component" value="Unplaced"/>
</dbReference>
<dbReference type="SUPFAM" id="SSF143990">
    <property type="entry name" value="YbiA-like"/>
    <property type="match status" value="1"/>
</dbReference>
<protein>
    <submittedName>
        <fullName evidence="4">NADAR domain-containing protein</fullName>
    </submittedName>
</protein>
<feature type="domain" description="NADAR" evidence="2">
    <location>
        <begin position="115"/>
        <end position="292"/>
    </location>
</feature>
<proteinExistence type="predicted"/>
<organism evidence="3 4">
    <name type="scientific">Globodera rostochiensis</name>
    <name type="common">Golden nematode worm</name>
    <name type="synonym">Heterodera rostochiensis</name>
    <dbReference type="NCBI Taxonomy" id="31243"/>
    <lineage>
        <taxon>Eukaryota</taxon>
        <taxon>Metazoa</taxon>
        <taxon>Ecdysozoa</taxon>
        <taxon>Nematoda</taxon>
        <taxon>Chromadorea</taxon>
        <taxon>Rhabditida</taxon>
        <taxon>Tylenchina</taxon>
        <taxon>Tylenchomorpha</taxon>
        <taxon>Tylenchoidea</taxon>
        <taxon>Heteroderidae</taxon>
        <taxon>Heteroderinae</taxon>
        <taxon>Globodera</taxon>
    </lineage>
</organism>
<dbReference type="Gene3D" id="1.10.357.40">
    <property type="entry name" value="YbiA-like"/>
    <property type="match status" value="1"/>
</dbReference>
<dbReference type="CDD" id="cd15457">
    <property type="entry name" value="NADAR"/>
    <property type="match status" value="1"/>
</dbReference>
<keyword evidence="3" id="KW-1185">Reference proteome</keyword>
<dbReference type="Pfam" id="PF08719">
    <property type="entry name" value="NADAR"/>
    <property type="match status" value="1"/>
</dbReference>
<accession>A0A914GYL6</accession>
<feature type="region of interest" description="Disordered" evidence="1">
    <location>
        <begin position="1"/>
        <end position="55"/>
    </location>
</feature>
<sequence length="300" mass="33304">MATPATIKKLEEKKMLAQKRREKQQHQLRAAYSNSSERRTADEYNNAGGDDDGAAGDDWYPPTFPVLQPLSGTRPVSSLDDYKLAENASFVPLADGAQCWTVTIRADNVMCFNGKTSFLSQLYPVSLVVDGNVYGSLEHYYQECKLFSLVSVQAAKTLRSIGDPVEVMRHTRKMLSARGVKKAKVDEWKKSLGLLVTERAMRLKFGDQHPELCDKLLATGDTLLVQTIDRDAFFAAGVGEDAVRGWAKQNEGKVFKLPIELTSDSVKHIPLVATRGKNVLGVLAMKIRNELRNKKASIDN</sequence>
<dbReference type="WBParaSite" id="Gr19_v10_g12534.t1">
    <property type="protein sequence ID" value="Gr19_v10_g12534.t1"/>
    <property type="gene ID" value="Gr19_v10_g12534"/>
</dbReference>
<reference evidence="4" key="1">
    <citation type="submission" date="2022-11" db="UniProtKB">
        <authorList>
            <consortium name="WormBaseParasite"/>
        </authorList>
    </citation>
    <scope>IDENTIFICATION</scope>
</reference>
<evidence type="ECO:0000313" key="3">
    <source>
        <dbReference type="Proteomes" id="UP000887572"/>
    </source>
</evidence>
<dbReference type="AlphaFoldDB" id="A0A914GYL6"/>
<dbReference type="InterPro" id="IPR012816">
    <property type="entry name" value="NADAR"/>
</dbReference>